<evidence type="ECO:0000313" key="1">
    <source>
        <dbReference type="EMBL" id="KAJ8117319.1"/>
    </source>
</evidence>
<comment type="caution">
    <text evidence="1">The sequence shown here is derived from an EMBL/GenBank/DDBJ whole genome shotgun (WGS) entry which is preliminary data.</text>
</comment>
<protein>
    <submittedName>
        <fullName evidence="1">Uncharacterized protein</fullName>
    </submittedName>
</protein>
<sequence length="165" mass="17529">MAARLQAIFYQIAGIHPNSAVIDSIVTSLLCAGLSARTAYNVDLKANGTELTPSIAKAVLDRIIDIIQTSKDCIGPQFREAHKKAAEGTQMIEGLIKAHPALFTTIVALGVVAIMYPALIKALGFRLIGVAPESFAAAWQASYGATVPAESLFSYFQYLGATMIV</sequence>
<proteinExistence type="predicted"/>
<reference evidence="1" key="1">
    <citation type="submission" date="2022-11" db="EMBL/GenBank/DDBJ databases">
        <title>Genome Sequence of Boeremia exigua.</title>
        <authorList>
            <person name="Buettner E."/>
        </authorList>
    </citation>
    <scope>NUCLEOTIDE SEQUENCE</scope>
    <source>
        <strain evidence="1">CU02</strain>
    </source>
</reference>
<keyword evidence="2" id="KW-1185">Reference proteome</keyword>
<accession>A0ACC2IQ46</accession>
<name>A0ACC2IQ46_9PLEO</name>
<organism evidence="1 2">
    <name type="scientific">Boeremia exigua</name>
    <dbReference type="NCBI Taxonomy" id="749465"/>
    <lineage>
        <taxon>Eukaryota</taxon>
        <taxon>Fungi</taxon>
        <taxon>Dikarya</taxon>
        <taxon>Ascomycota</taxon>
        <taxon>Pezizomycotina</taxon>
        <taxon>Dothideomycetes</taxon>
        <taxon>Pleosporomycetidae</taxon>
        <taxon>Pleosporales</taxon>
        <taxon>Pleosporineae</taxon>
        <taxon>Didymellaceae</taxon>
        <taxon>Boeremia</taxon>
    </lineage>
</organism>
<evidence type="ECO:0000313" key="2">
    <source>
        <dbReference type="Proteomes" id="UP001153331"/>
    </source>
</evidence>
<gene>
    <name evidence="1" type="ORF">OPT61_g1440</name>
</gene>
<dbReference type="Proteomes" id="UP001153331">
    <property type="component" value="Unassembled WGS sequence"/>
</dbReference>
<dbReference type="EMBL" id="JAPHNI010000057">
    <property type="protein sequence ID" value="KAJ8117319.1"/>
    <property type="molecule type" value="Genomic_DNA"/>
</dbReference>